<keyword evidence="2" id="KW-0596">Phosphopantetheine</keyword>
<dbReference type="SUPFAM" id="SSF55048">
    <property type="entry name" value="Probable ACP-binding domain of malonyl-CoA ACP transacylase"/>
    <property type="match status" value="1"/>
</dbReference>
<dbReference type="InterPro" id="IPR006162">
    <property type="entry name" value="Ppantetheine_attach_site"/>
</dbReference>
<dbReference type="InterPro" id="IPR016036">
    <property type="entry name" value="Malonyl_transacylase_ACP-bd"/>
</dbReference>
<dbReference type="GO" id="GO:0031177">
    <property type="term" value="F:phosphopantetheine binding"/>
    <property type="evidence" value="ECO:0007669"/>
    <property type="project" value="InterPro"/>
</dbReference>
<evidence type="ECO:0000259" key="8">
    <source>
        <dbReference type="PROSITE" id="PS50075"/>
    </source>
</evidence>
<dbReference type="STRING" id="31958.SD37_26635"/>
<dbReference type="InterPro" id="IPR016035">
    <property type="entry name" value="Acyl_Trfase/lysoPLipase"/>
</dbReference>
<dbReference type="Pfam" id="PF00975">
    <property type="entry name" value="Thioesterase"/>
    <property type="match status" value="1"/>
</dbReference>
<dbReference type="InterPro" id="IPR041618">
    <property type="entry name" value="PKS_DE"/>
</dbReference>
<dbReference type="GO" id="GO:0004312">
    <property type="term" value="F:fatty acid synthase activity"/>
    <property type="evidence" value="ECO:0007669"/>
    <property type="project" value="TreeGrafter"/>
</dbReference>
<dbReference type="InterPro" id="IPR016039">
    <property type="entry name" value="Thiolase-like"/>
</dbReference>
<dbReference type="Proteomes" id="UP000093695">
    <property type="component" value="Chromosome"/>
</dbReference>
<evidence type="ECO:0000256" key="5">
    <source>
        <dbReference type="ARBA" id="ARBA00023194"/>
    </source>
</evidence>
<dbReference type="InterPro" id="IPR036736">
    <property type="entry name" value="ACP-like_sf"/>
</dbReference>
<dbReference type="InterPro" id="IPR014043">
    <property type="entry name" value="Acyl_transferase_dom"/>
</dbReference>
<dbReference type="SMART" id="SM00824">
    <property type="entry name" value="PKS_TE"/>
    <property type="match status" value="1"/>
</dbReference>
<dbReference type="InterPro" id="IPR009081">
    <property type="entry name" value="PP-bd_ACP"/>
</dbReference>
<dbReference type="Pfam" id="PF18369">
    <property type="entry name" value="PKS_DE"/>
    <property type="match status" value="1"/>
</dbReference>
<evidence type="ECO:0000313" key="11">
    <source>
        <dbReference type="Proteomes" id="UP000093695"/>
    </source>
</evidence>
<dbReference type="Pfam" id="PF08990">
    <property type="entry name" value="Docking"/>
    <property type="match status" value="1"/>
</dbReference>
<dbReference type="GO" id="GO:0033068">
    <property type="term" value="P:macrolide biosynthetic process"/>
    <property type="evidence" value="ECO:0007669"/>
    <property type="project" value="UniProtKB-ARBA"/>
</dbReference>
<evidence type="ECO:0000256" key="6">
    <source>
        <dbReference type="ARBA" id="ARBA00023268"/>
    </source>
</evidence>
<dbReference type="InterPro" id="IPR013968">
    <property type="entry name" value="PKS_KR"/>
</dbReference>
<accession>A0A193C340</accession>
<keyword evidence="11" id="KW-1185">Reference proteome</keyword>
<proteinExistence type="predicted"/>
<dbReference type="PROSITE" id="PS50075">
    <property type="entry name" value="CARRIER"/>
    <property type="match status" value="1"/>
</dbReference>
<dbReference type="InterPro" id="IPR032821">
    <property type="entry name" value="PKS_assoc"/>
</dbReference>
<dbReference type="Gene3D" id="6.10.140.1830">
    <property type="match status" value="1"/>
</dbReference>
<dbReference type="InterPro" id="IPR057326">
    <property type="entry name" value="KR_dom"/>
</dbReference>
<name>A0A193C340_AMYOR</name>
<dbReference type="InterPro" id="IPR014031">
    <property type="entry name" value="Ketoacyl_synth_C"/>
</dbReference>
<dbReference type="Gene3D" id="3.30.70.3290">
    <property type="match status" value="1"/>
</dbReference>
<gene>
    <name evidence="10" type="ORF">SD37_26635</name>
</gene>
<dbReference type="NCBIfam" id="NF045894">
    <property type="entry name" value="PKS_plus_SDR"/>
    <property type="match status" value="1"/>
</dbReference>
<keyword evidence="6" id="KW-0511">Multifunctional enzyme</keyword>
<dbReference type="InterPro" id="IPR036291">
    <property type="entry name" value="NAD(P)-bd_dom_sf"/>
</dbReference>
<dbReference type="InterPro" id="IPR020841">
    <property type="entry name" value="PKS_Beta-ketoAc_synthase_dom"/>
</dbReference>
<sequence>MSTEQKLLDYLKRVTADLHDTRERLRSAEAAAGEPVAVVSMACRYPGGANSPEELWRLVADEVDAITPLPVDRGWDAADGEGGFIDDAGHFDAAFFGISPREALTMDPQQRVLLELAWEALERGGFDPAALRGSRTGVFVGGTTSGYGLDGEGVAPEAEGYVLTGTAPSVLSGRVAYTLGLEGPALTIDTACSSSLVALHLAMQSLRRGECALALAGGVTVLASLAVFLDAKGLDAAAAESRCKAFGAGADGTAFAEGAGLLTLELLSDAERNGHEVLAVLRGSAINQDGASNGLTAPSVAAQQRVIRDALTSARLTASDVDAVEAHGTGTSLGDPIEATALLATLGQGRPADRPLRLGSIKSNIGHSQAAAGVAGVIKMVQAMRHGLVPRSLHVTEPTPHVDWSSGAVEVLTKAMPWPETGRPRRAGVSSFGLSGTNAHLIVEQAPAGTPSPVAGSRPAATVPWVLSAKSPAGLRAQAARLRAYIDAEPGLDPADVGHSLLTTRSRFTHRAVLAADTLEEFSARLGVLAEGGEPDGAAHGSPVRAGGRTVFVFPGQGSQWPGMGAKLYADSAIFAESVRTCDAAFASYVDFSVAAVIRGDEGAASTDRLDVVQPVLFTMMVSLAELWRSHGVRPDAVTGHSQGEIAAAYVAGALTLDDAARIVALRSRALLEIAGQGGMASVSLPHAEASALIEPWDGLTVAAVNGPALCTVAGDLAQLEELLALCEQRRVRSRRIPGTPGAGHSPQVEVLRERILRELAPVRPQQTEVAFHSTVTGARIDPAELTAAYWYRNMRQPVLFEPALRGLIDDGFDLVVEAAPHPLLRNAVHAIAEDAGAEGVAVVGSLRREQGGMRQFLVSLGEAFIAGTEVDWPAAFAGAEPRRIPLPTYAFQRRRYWNIRQAEPAPATADPVGGRFWELVGDQDLTELAQLIDVPDPDALGAVLPALSGWYRQRADLSVVDSWRYRVEWRPVGLGTSTPLTGDWLVLVPEAPDEDVAAVLRALADRGARVYELPVPVGDLRRETLAERFSGLPGFDGVLSLLAFEPERRPGQRALAGLVVVQALGDAGHTAPLWLCTKAAVATGTADTAPDPGQATVWGLALSAALEYPGRWGGIVDLPPVTGDRVTGLLADVLAGAGDEDQLAVRANGVFGRRLVRAPAGDEPESRWQPRGTVLITGGTGALGGHVARWLAAGGAEHLVLTSRRGAQAPGAAELEAELSALGAKVTIVACEASDRGSLVELLDVLPPLSAVVHTAGIAPSVPLDETTPELLADVFDGKVTGAELLDELTAGSPLDAFVLFSSGAGVWGGIRQGAYAASNAALDALAERRRARGLAATSIAWGGWDGDGLAVGPYRAAMLRRGVRPMAPELAVRALAQALDRGETTLTVTDMDWPVFAPVFTATRPSRLLAELTEAAAVAEEPAESEAGIAAGLGALPPDERLSFVVDQVRAVVAAVLGHPDATAVEPGAHLLEAGFDSLTAVDLAKRLTAGIGRPVRSTAVFEFGTPVELARHLLTLVGERAEAASARPAGTLSALYERAGELGRIDEFIALLNTAGTFLPTFGCAKDLPSPPEAVRLAEGPAPTRFVCVPPFVGKTGPQQYSRFAAELRAERDLFVLPLLGFLTGEPLPADAGALLDVHQAAIEEQVGEGPFVLVGYSSGGVIAHALARRLENEGIHPAAVILLDTYSQVDLAAIGDSIADTWQGLIDRDRTADDAWGEAWLTAMGRYFNLAWTPEPISAPTLLVRAAEPLGDGGQATWTLPHSTMDIPGNHFGIMENGAADTARAISDWVVAELES</sequence>
<organism evidence="10 11">
    <name type="scientific">Amycolatopsis orientalis</name>
    <name type="common">Nocardia orientalis</name>
    <dbReference type="NCBI Taxonomy" id="31958"/>
    <lineage>
        <taxon>Bacteria</taxon>
        <taxon>Bacillati</taxon>
        <taxon>Actinomycetota</taxon>
        <taxon>Actinomycetes</taxon>
        <taxon>Pseudonocardiales</taxon>
        <taxon>Pseudonocardiaceae</taxon>
        <taxon>Amycolatopsis</taxon>
    </lineage>
</organism>
<dbReference type="PROSITE" id="PS00606">
    <property type="entry name" value="KS3_1"/>
    <property type="match status" value="1"/>
</dbReference>
<keyword evidence="5" id="KW-0045">Antibiotic biosynthesis</keyword>
<evidence type="ECO:0000256" key="3">
    <source>
        <dbReference type="ARBA" id="ARBA00022553"/>
    </source>
</evidence>
<dbReference type="CDD" id="cd08952">
    <property type="entry name" value="KR_1_SDR_x"/>
    <property type="match status" value="1"/>
</dbReference>
<dbReference type="Pfam" id="PF00698">
    <property type="entry name" value="Acyl_transf_1"/>
    <property type="match status" value="1"/>
</dbReference>
<evidence type="ECO:0000256" key="2">
    <source>
        <dbReference type="ARBA" id="ARBA00022450"/>
    </source>
</evidence>
<keyword evidence="7" id="KW-0012">Acyltransferase</keyword>
<evidence type="ECO:0000259" key="9">
    <source>
        <dbReference type="PROSITE" id="PS52004"/>
    </source>
</evidence>
<dbReference type="Gene3D" id="3.40.50.720">
    <property type="entry name" value="NAD(P)-binding Rossmann-like Domain"/>
    <property type="match status" value="1"/>
</dbReference>
<dbReference type="InterPro" id="IPR001031">
    <property type="entry name" value="Thioesterase"/>
</dbReference>
<dbReference type="SUPFAM" id="SSF53901">
    <property type="entry name" value="Thiolase-like"/>
    <property type="match status" value="1"/>
</dbReference>
<dbReference type="SMART" id="SM00823">
    <property type="entry name" value="PKS_PP"/>
    <property type="match status" value="1"/>
</dbReference>
<dbReference type="Gene3D" id="3.40.366.10">
    <property type="entry name" value="Malonyl-Coenzyme A Acyl Carrier Protein, domain 2"/>
    <property type="match status" value="1"/>
</dbReference>
<keyword evidence="4" id="KW-0808">Transferase</keyword>
<evidence type="ECO:0000313" key="10">
    <source>
        <dbReference type="EMBL" id="ANN18849.1"/>
    </source>
</evidence>
<feature type="domain" description="Carrier" evidence="8">
    <location>
        <begin position="1445"/>
        <end position="1520"/>
    </location>
</feature>
<feature type="domain" description="Ketosynthase family 3 (KS3)" evidence="9">
    <location>
        <begin position="33"/>
        <end position="445"/>
    </location>
</feature>
<dbReference type="Pfam" id="PF00109">
    <property type="entry name" value="ketoacyl-synt"/>
    <property type="match status" value="1"/>
</dbReference>
<dbReference type="InterPro" id="IPR029058">
    <property type="entry name" value="AB_hydrolase_fold"/>
</dbReference>
<reference evidence="10 11" key="1">
    <citation type="journal article" date="2015" name="Genome Announc.">
        <title>Draft Genome Sequence of Norvancomycin-Producing Strain Amycolatopsis orientalis CPCC200066.</title>
        <authorList>
            <person name="Lei X."/>
            <person name="Yuan F."/>
            <person name="Shi Y."/>
            <person name="Li X."/>
            <person name="Wang L."/>
            <person name="Hong B."/>
        </authorList>
    </citation>
    <scope>NUCLEOTIDE SEQUENCE [LARGE SCALE GENOMIC DNA]</scope>
    <source>
        <strain evidence="10 11">B-37</strain>
    </source>
</reference>
<dbReference type="SUPFAM" id="SSF52151">
    <property type="entry name" value="FabD/lysophospholipase-like"/>
    <property type="match status" value="1"/>
</dbReference>
<dbReference type="InterPro" id="IPR001227">
    <property type="entry name" value="Ac_transferase_dom_sf"/>
</dbReference>
<dbReference type="eggNOG" id="COG3321">
    <property type="taxonomic scope" value="Bacteria"/>
</dbReference>
<dbReference type="KEGG" id="aori:SD37_26635"/>
<dbReference type="InterPro" id="IPR018201">
    <property type="entry name" value="Ketoacyl_synth_AS"/>
</dbReference>
<dbReference type="Gene3D" id="3.40.50.1820">
    <property type="entry name" value="alpha/beta hydrolase"/>
    <property type="match status" value="1"/>
</dbReference>
<dbReference type="InterPro" id="IPR036299">
    <property type="entry name" value="Polyketide_synth_docking_sf"/>
</dbReference>
<dbReference type="FunFam" id="3.40.47.10:FF:000019">
    <property type="entry name" value="Polyketide synthase type I"/>
    <property type="match status" value="1"/>
</dbReference>
<dbReference type="GO" id="GO:0006633">
    <property type="term" value="P:fatty acid biosynthetic process"/>
    <property type="evidence" value="ECO:0007669"/>
    <property type="project" value="InterPro"/>
</dbReference>
<dbReference type="InterPro" id="IPR050091">
    <property type="entry name" value="PKS_NRPS_Biosynth_Enz"/>
</dbReference>
<dbReference type="EMBL" id="CP016174">
    <property type="protein sequence ID" value="ANN18849.1"/>
    <property type="molecule type" value="Genomic_DNA"/>
</dbReference>
<dbReference type="SUPFAM" id="SSF47336">
    <property type="entry name" value="ACP-like"/>
    <property type="match status" value="1"/>
</dbReference>
<dbReference type="InterPro" id="IPR014030">
    <property type="entry name" value="Ketoacyl_synth_N"/>
</dbReference>
<dbReference type="Pfam" id="PF08659">
    <property type="entry name" value="KR"/>
    <property type="match status" value="1"/>
</dbReference>
<dbReference type="InterPro" id="IPR020806">
    <property type="entry name" value="PKS_PP-bd"/>
</dbReference>
<dbReference type="InterPro" id="IPR015083">
    <property type="entry name" value="NorB/c/GfsB-D-like_docking"/>
</dbReference>
<dbReference type="Pfam" id="PF02801">
    <property type="entry name" value="Ketoacyl-synt_C"/>
    <property type="match status" value="1"/>
</dbReference>
<dbReference type="SMART" id="SM00822">
    <property type="entry name" value="PKS_KR"/>
    <property type="match status" value="1"/>
</dbReference>
<dbReference type="Gene3D" id="3.40.47.10">
    <property type="match status" value="1"/>
</dbReference>
<dbReference type="GO" id="GO:0004315">
    <property type="term" value="F:3-oxoacyl-[acyl-carrier-protein] synthase activity"/>
    <property type="evidence" value="ECO:0007669"/>
    <property type="project" value="InterPro"/>
</dbReference>
<dbReference type="SUPFAM" id="SSF101173">
    <property type="entry name" value="Docking domain B of the erythromycin polyketide synthase (DEBS)"/>
    <property type="match status" value="1"/>
</dbReference>
<keyword evidence="3" id="KW-0597">Phosphoprotein</keyword>
<dbReference type="PROSITE" id="PS00012">
    <property type="entry name" value="PHOSPHOPANTETHEINE"/>
    <property type="match status" value="1"/>
</dbReference>
<evidence type="ECO:0000256" key="1">
    <source>
        <dbReference type="ARBA" id="ARBA00001957"/>
    </source>
</evidence>
<evidence type="ECO:0000256" key="4">
    <source>
        <dbReference type="ARBA" id="ARBA00022679"/>
    </source>
</evidence>
<dbReference type="InterPro" id="IPR020802">
    <property type="entry name" value="TesA-like"/>
</dbReference>
<dbReference type="SMART" id="SM00827">
    <property type="entry name" value="PKS_AT"/>
    <property type="match status" value="1"/>
</dbReference>
<dbReference type="PROSITE" id="PS52004">
    <property type="entry name" value="KS3_2"/>
    <property type="match status" value="1"/>
</dbReference>
<dbReference type="PANTHER" id="PTHR43775:SF51">
    <property type="entry name" value="INACTIVE PHENOLPHTHIOCEROL SYNTHESIS POLYKETIDE SYNTHASE TYPE I PKS1-RELATED"/>
    <property type="match status" value="1"/>
</dbReference>
<dbReference type="SUPFAM" id="SSF53474">
    <property type="entry name" value="alpha/beta-Hydrolases"/>
    <property type="match status" value="1"/>
</dbReference>
<dbReference type="PANTHER" id="PTHR43775">
    <property type="entry name" value="FATTY ACID SYNTHASE"/>
    <property type="match status" value="1"/>
</dbReference>
<dbReference type="SUPFAM" id="SSF51735">
    <property type="entry name" value="NAD(P)-binding Rossmann-fold domains"/>
    <property type="match status" value="2"/>
</dbReference>
<dbReference type="CDD" id="cd00833">
    <property type="entry name" value="PKS"/>
    <property type="match status" value="1"/>
</dbReference>
<comment type="cofactor">
    <cofactor evidence="1">
        <name>pantetheine 4'-phosphate</name>
        <dbReference type="ChEBI" id="CHEBI:47942"/>
    </cofactor>
</comment>
<dbReference type="Pfam" id="PF00550">
    <property type="entry name" value="PP-binding"/>
    <property type="match status" value="1"/>
</dbReference>
<dbReference type="FunFam" id="3.40.366.10:FF:000002">
    <property type="entry name" value="Probable polyketide synthase 2"/>
    <property type="match status" value="1"/>
</dbReference>
<dbReference type="Pfam" id="PF16197">
    <property type="entry name" value="KAsynt_C_assoc"/>
    <property type="match status" value="1"/>
</dbReference>
<protein>
    <submittedName>
        <fullName evidence="10">Polyketide synthase</fullName>
    </submittedName>
</protein>
<dbReference type="SMART" id="SM00825">
    <property type="entry name" value="PKS_KS"/>
    <property type="match status" value="1"/>
</dbReference>
<evidence type="ECO:0000256" key="7">
    <source>
        <dbReference type="ARBA" id="ARBA00023315"/>
    </source>
</evidence>
<dbReference type="Gene3D" id="1.10.1200.10">
    <property type="entry name" value="ACP-like"/>
    <property type="match status" value="1"/>
</dbReference>